<keyword evidence="1" id="KW-0472">Membrane</keyword>
<dbReference type="Gene3D" id="3.50.50.60">
    <property type="entry name" value="FAD/NAD(P)-binding domain"/>
    <property type="match status" value="1"/>
</dbReference>
<dbReference type="PANTHER" id="PTHR42923">
    <property type="entry name" value="PROTOPORPHYRINOGEN OXIDASE"/>
    <property type="match status" value="1"/>
</dbReference>
<evidence type="ECO:0000313" key="3">
    <source>
        <dbReference type="EMBL" id="KAK0508785.1"/>
    </source>
</evidence>
<evidence type="ECO:0000256" key="1">
    <source>
        <dbReference type="SAM" id="Phobius"/>
    </source>
</evidence>
<evidence type="ECO:0000259" key="2">
    <source>
        <dbReference type="Pfam" id="PF01593"/>
    </source>
</evidence>
<protein>
    <recommendedName>
        <fullName evidence="2">Amine oxidase domain-containing protein</fullName>
    </recommendedName>
</protein>
<organism evidence="3 4">
    <name type="scientific">Cladonia borealis</name>
    <dbReference type="NCBI Taxonomy" id="184061"/>
    <lineage>
        <taxon>Eukaryota</taxon>
        <taxon>Fungi</taxon>
        <taxon>Dikarya</taxon>
        <taxon>Ascomycota</taxon>
        <taxon>Pezizomycotina</taxon>
        <taxon>Lecanoromycetes</taxon>
        <taxon>OSLEUM clade</taxon>
        <taxon>Lecanoromycetidae</taxon>
        <taxon>Lecanorales</taxon>
        <taxon>Lecanorineae</taxon>
        <taxon>Cladoniaceae</taxon>
        <taxon>Cladonia</taxon>
    </lineage>
</organism>
<dbReference type="AlphaFoldDB" id="A0AA39V6T6"/>
<dbReference type="Pfam" id="PF01593">
    <property type="entry name" value="Amino_oxidase"/>
    <property type="match status" value="1"/>
</dbReference>
<gene>
    <name evidence="3" type="ORF">JMJ35_009061</name>
</gene>
<keyword evidence="1" id="KW-0812">Transmembrane</keyword>
<accession>A0AA39V6T6</accession>
<feature type="domain" description="Amine oxidase" evidence="2">
    <location>
        <begin position="216"/>
        <end position="304"/>
    </location>
</feature>
<comment type="caution">
    <text evidence="3">The sequence shown here is derived from an EMBL/GenBank/DDBJ whole genome shotgun (WGS) entry which is preliminary data.</text>
</comment>
<reference evidence="3" key="1">
    <citation type="submission" date="2023-03" db="EMBL/GenBank/DDBJ databases">
        <title>Complete genome of Cladonia borealis.</title>
        <authorList>
            <person name="Park H."/>
        </authorList>
    </citation>
    <scope>NUCLEOTIDE SEQUENCE</scope>
    <source>
        <strain evidence="3">ANT050790</strain>
    </source>
</reference>
<dbReference type="PANTHER" id="PTHR42923:SF42">
    <property type="entry name" value="AMINE OXIDASE DOMAIN-CONTAINING PROTEIN"/>
    <property type="match status" value="1"/>
</dbReference>
<proteinExistence type="predicted"/>
<dbReference type="InterPro" id="IPR036188">
    <property type="entry name" value="FAD/NAD-bd_sf"/>
</dbReference>
<dbReference type="InterPro" id="IPR050464">
    <property type="entry name" value="Zeta_carotene_desat/Oxidored"/>
</dbReference>
<dbReference type="Pfam" id="PF13450">
    <property type="entry name" value="NAD_binding_8"/>
    <property type="match status" value="1"/>
</dbReference>
<dbReference type="EMBL" id="JAFEKC020000020">
    <property type="protein sequence ID" value="KAK0508785.1"/>
    <property type="molecule type" value="Genomic_DNA"/>
</dbReference>
<sequence>MHPQRVAIVGSGMAGLTTAMLLNGDAQRRYSVTVFESGDKISLDAASTTVRDPVTGESARVDVPMRAFAGGYYKNLRAMYDYLGVQYHPQRFLFSFSRAAELCSGDKHLRNEQLQFIHSSNNHHIPPIRPRGTQLLTYVVETAYLLVLYIYFCICCFFVPPLLENGKIPCESFAQYVHRIRLPMYFMSNYLLPLMSSVATCSHEELLAFPASDLIDYKRMTTGQLHYVVSDGVREVQRKLSKRLNIRFGARVSTVRPEANGLRLLWRQEKGDPEYKDQEELFDRVVLAVSPAIVGPIFEPLRGPVARIPTREVTSIVYMEETDQYNDVFMSQEQGETKAENISFRTIGGERPRTESRHSLAFGNTVTTCPLEPVEASKIVQESKFTRALRTPESRRICNAVFEPPDVGAMSEKLGRWKNGDQGVWLAGGWCWDGMVLLEGCIVSAMRVAHDFDVVIPWQ</sequence>
<evidence type="ECO:0000313" key="4">
    <source>
        <dbReference type="Proteomes" id="UP001166286"/>
    </source>
</evidence>
<keyword evidence="1" id="KW-1133">Transmembrane helix</keyword>
<dbReference type="SUPFAM" id="SSF51905">
    <property type="entry name" value="FAD/NAD(P)-binding domain"/>
    <property type="match status" value="1"/>
</dbReference>
<feature type="transmembrane region" description="Helical" evidence="1">
    <location>
        <begin position="135"/>
        <end position="163"/>
    </location>
</feature>
<dbReference type="InterPro" id="IPR002937">
    <property type="entry name" value="Amino_oxidase"/>
</dbReference>
<keyword evidence="4" id="KW-1185">Reference proteome</keyword>
<dbReference type="GO" id="GO:0016491">
    <property type="term" value="F:oxidoreductase activity"/>
    <property type="evidence" value="ECO:0007669"/>
    <property type="project" value="InterPro"/>
</dbReference>
<dbReference type="Proteomes" id="UP001166286">
    <property type="component" value="Unassembled WGS sequence"/>
</dbReference>
<name>A0AA39V6T6_9LECA</name>